<dbReference type="InterPro" id="IPR029752">
    <property type="entry name" value="D-isomer_DH_CS1"/>
</dbReference>
<dbReference type="GO" id="GO:0051287">
    <property type="term" value="F:NAD binding"/>
    <property type="evidence" value="ECO:0007669"/>
    <property type="project" value="InterPro"/>
</dbReference>
<dbReference type="STRING" id="1184151.AW736_20380"/>
<evidence type="ECO:0000256" key="3">
    <source>
        <dbReference type="ARBA" id="ARBA00023027"/>
    </source>
</evidence>
<dbReference type="InterPro" id="IPR006139">
    <property type="entry name" value="D-isomer_2_OHA_DH_cat_dom"/>
</dbReference>
<protein>
    <submittedName>
        <fullName evidence="7">3-phosphoglycerate dehydrogenase</fullName>
    </submittedName>
</protein>
<dbReference type="PROSITE" id="PS00065">
    <property type="entry name" value="D_2_HYDROXYACID_DH_1"/>
    <property type="match status" value="1"/>
</dbReference>
<dbReference type="Pfam" id="PF02826">
    <property type="entry name" value="2-Hacid_dh_C"/>
    <property type="match status" value="1"/>
</dbReference>
<dbReference type="InterPro" id="IPR036291">
    <property type="entry name" value="NAD(P)-bd_dom_sf"/>
</dbReference>
<dbReference type="Pfam" id="PF00389">
    <property type="entry name" value="2-Hacid_dh"/>
    <property type="match status" value="1"/>
</dbReference>
<dbReference type="InterPro" id="IPR006140">
    <property type="entry name" value="D-isomer_DH_NAD-bd"/>
</dbReference>
<evidence type="ECO:0000256" key="2">
    <source>
        <dbReference type="ARBA" id="ARBA00023002"/>
    </source>
</evidence>
<dbReference type="SUPFAM" id="SSF52283">
    <property type="entry name" value="Formate/glycerate dehydrogenase catalytic domain-like"/>
    <property type="match status" value="1"/>
</dbReference>
<evidence type="ECO:0000256" key="4">
    <source>
        <dbReference type="RuleBase" id="RU003719"/>
    </source>
</evidence>
<keyword evidence="8" id="KW-1185">Reference proteome</keyword>
<dbReference type="Proteomes" id="UP000078486">
    <property type="component" value="Unassembled WGS sequence"/>
</dbReference>
<keyword evidence="3" id="KW-0520">NAD</keyword>
<feature type="domain" description="D-isomer specific 2-hydroxyacid dehydrogenase catalytic" evidence="5">
    <location>
        <begin position="28"/>
        <end position="314"/>
    </location>
</feature>
<proteinExistence type="inferred from homology"/>
<evidence type="ECO:0000259" key="6">
    <source>
        <dbReference type="Pfam" id="PF02826"/>
    </source>
</evidence>
<dbReference type="Gene3D" id="3.40.50.720">
    <property type="entry name" value="NAD(P)-binding Rossmann-like Domain"/>
    <property type="match status" value="2"/>
</dbReference>
<dbReference type="GO" id="GO:0047545">
    <property type="term" value="F:(S)-2-hydroxyglutarate dehydrogenase activity"/>
    <property type="evidence" value="ECO:0007669"/>
    <property type="project" value="UniProtKB-ARBA"/>
</dbReference>
<gene>
    <name evidence="7" type="ORF">AW736_20380</name>
</gene>
<name>A0A178IDP1_9BACT</name>
<keyword evidence="2 4" id="KW-0560">Oxidoreductase</keyword>
<dbReference type="GO" id="GO:0006564">
    <property type="term" value="P:L-serine biosynthetic process"/>
    <property type="evidence" value="ECO:0007669"/>
    <property type="project" value="UniProtKB-ARBA"/>
</dbReference>
<feature type="domain" description="D-isomer specific 2-hydroxyacid dehydrogenase NAD-binding" evidence="6">
    <location>
        <begin position="113"/>
        <end position="286"/>
    </location>
</feature>
<evidence type="ECO:0000256" key="1">
    <source>
        <dbReference type="ARBA" id="ARBA00005854"/>
    </source>
</evidence>
<dbReference type="PANTHER" id="PTHR42938:SF47">
    <property type="entry name" value="HYDROXYPYRUVATE REDUCTASE"/>
    <property type="match status" value="1"/>
</dbReference>
<dbReference type="FunFam" id="3.40.50.720:FF:000041">
    <property type="entry name" value="D-3-phosphoglycerate dehydrogenase"/>
    <property type="match status" value="1"/>
</dbReference>
<evidence type="ECO:0000313" key="8">
    <source>
        <dbReference type="Proteomes" id="UP000078486"/>
    </source>
</evidence>
<sequence length="319" mass="34680">MTTRVLLTTTSFQDTPGAHHDMLAKLGVEVVRERGPLPESRMLELAGQFDAFLCGDDAITAAVIDKSLPRLRVISKYGIGLDKIDVAHATAKKIPVLFTPGVNHTTVAEHTFLLLLALEKNLLFHTDSTRSGGWKRKTGHELLAKTIGIVGLGRIGKEVAIRARAFGMEVVAFDVYWDEAFAAQHNVRRAATKEEIFQTADYISLHTNLTPETRDMINAATIATMKKGVIILNCARGEIVHTADLAAALDSGHVAGYGADVLDAEPPPAGHPLLNHPRCVITPHIGSRTYESVVRQASCCIANYKSFLEGKIVNQANKF</sequence>
<dbReference type="EMBL" id="LRRQ01000156">
    <property type="protein sequence ID" value="OAM87848.1"/>
    <property type="molecule type" value="Genomic_DNA"/>
</dbReference>
<evidence type="ECO:0000313" key="7">
    <source>
        <dbReference type="EMBL" id="OAM87848.1"/>
    </source>
</evidence>
<dbReference type="PANTHER" id="PTHR42938">
    <property type="entry name" value="FORMATE DEHYDROGENASE 1"/>
    <property type="match status" value="1"/>
</dbReference>
<evidence type="ECO:0000259" key="5">
    <source>
        <dbReference type="Pfam" id="PF00389"/>
    </source>
</evidence>
<dbReference type="RefSeq" id="WP_068772373.1">
    <property type="nucleotide sequence ID" value="NZ_CP109796.1"/>
</dbReference>
<dbReference type="GO" id="GO:0004617">
    <property type="term" value="F:phosphoglycerate dehydrogenase activity"/>
    <property type="evidence" value="ECO:0007669"/>
    <property type="project" value="UniProtKB-ARBA"/>
</dbReference>
<accession>A0A178IDP1</accession>
<dbReference type="OrthoDB" id="9805416at2"/>
<dbReference type="CDD" id="cd12172">
    <property type="entry name" value="PGDH_like_2"/>
    <property type="match status" value="1"/>
</dbReference>
<reference evidence="7 8" key="1">
    <citation type="submission" date="2016-01" db="EMBL/GenBank/DDBJ databases">
        <title>High potential of lignocellulose degradation of a new Verrucomicrobia species.</title>
        <authorList>
            <person name="Wang Y."/>
            <person name="Shi Y."/>
            <person name="Qiu Z."/>
            <person name="Liu S."/>
            <person name="Yang H."/>
        </authorList>
    </citation>
    <scope>NUCLEOTIDE SEQUENCE [LARGE SCALE GENOMIC DNA]</scope>
    <source>
        <strain evidence="7 8">TSB47</strain>
    </source>
</reference>
<comment type="similarity">
    <text evidence="1 4">Belongs to the D-isomer specific 2-hydroxyacid dehydrogenase family.</text>
</comment>
<dbReference type="AlphaFoldDB" id="A0A178IDP1"/>
<dbReference type="SUPFAM" id="SSF51735">
    <property type="entry name" value="NAD(P)-binding Rossmann-fold domains"/>
    <property type="match status" value="1"/>
</dbReference>
<comment type="caution">
    <text evidence="7">The sequence shown here is derived from an EMBL/GenBank/DDBJ whole genome shotgun (WGS) entry which is preliminary data.</text>
</comment>
<organism evidence="7 8">
    <name type="scientific">Termitidicoccus mucosus</name>
    <dbReference type="NCBI Taxonomy" id="1184151"/>
    <lineage>
        <taxon>Bacteria</taxon>
        <taxon>Pseudomonadati</taxon>
        <taxon>Verrucomicrobiota</taxon>
        <taxon>Opitutia</taxon>
        <taxon>Opitutales</taxon>
        <taxon>Opitutaceae</taxon>
        <taxon>Termitidicoccus</taxon>
    </lineage>
</organism>